<protein>
    <submittedName>
        <fullName evidence="1">Uncharacterized protein</fullName>
    </submittedName>
</protein>
<name>A0ABU6QYU4_9FABA</name>
<evidence type="ECO:0000313" key="2">
    <source>
        <dbReference type="Proteomes" id="UP001341840"/>
    </source>
</evidence>
<dbReference type="Proteomes" id="UP001341840">
    <property type="component" value="Unassembled WGS sequence"/>
</dbReference>
<proteinExistence type="predicted"/>
<comment type="caution">
    <text evidence="1">The sequence shown here is derived from an EMBL/GenBank/DDBJ whole genome shotgun (WGS) entry which is preliminary data.</text>
</comment>
<gene>
    <name evidence="1" type="ORF">PIB30_104072</name>
</gene>
<keyword evidence="2" id="KW-1185">Reference proteome</keyword>
<sequence>LGHFQPLLNIALPDRYCMLEETKELLPFLVFGATYPHFRFHGLMETAKDNSVWNMIQTVDVAFNNFSGELPVKWFRGWPSVRTSLDVTLPTTLNLLQTAESSVARRAFQAVDSGRR</sequence>
<accession>A0ABU6QYU4</accession>
<organism evidence="1 2">
    <name type="scientific">Stylosanthes scabra</name>
    <dbReference type="NCBI Taxonomy" id="79078"/>
    <lineage>
        <taxon>Eukaryota</taxon>
        <taxon>Viridiplantae</taxon>
        <taxon>Streptophyta</taxon>
        <taxon>Embryophyta</taxon>
        <taxon>Tracheophyta</taxon>
        <taxon>Spermatophyta</taxon>
        <taxon>Magnoliopsida</taxon>
        <taxon>eudicotyledons</taxon>
        <taxon>Gunneridae</taxon>
        <taxon>Pentapetalae</taxon>
        <taxon>rosids</taxon>
        <taxon>fabids</taxon>
        <taxon>Fabales</taxon>
        <taxon>Fabaceae</taxon>
        <taxon>Papilionoideae</taxon>
        <taxon>50 kb inversion clade</taxon>
        <taxon>dalbergioids sensu lato</taxon>
        <taxon>Dalbergieae</taxon>
        <taxon>Pterocarpus clade</taxon>
        <taxon>Stylosanthes</taxon>
    </lineage>
</organism>
<dbReference type="EMBL" id="JASCZI010003515">
    <property type="protein sequence ID" value="MED6116849.1"/>
    <property type="molecule type" value="Genomic_DNA"/>
</dbReference>
<evidence type="ECO:0000313" key="1">
    <source>
        <dbReference type="EMBL" id="MED6116849.1"/>
    </source>
</evidence>
<reference evidence="1 2" key="1">
    <citation type="journal article" date="2023" name="Plants (Basel)">
        <title>Bridging the Gap: Combining Genomics and Transcriptomics Approaches to Understand Stylosanthes scabra, an Orphan Legume from the Brazilian Caatinga.</title>
        <authorList>
            <person name="Ferreira-Neto J.R.C."/>
            <person name="da Silva M.D."/>
            <person name="Binneck E."/>
            <person name="de Melo N.F."/>
            <person name="da Silva R.H."/>
            <person name="de Melo A.L.T.M."/>
            <person name="Pandolfi V."/>
            <person name="Bustamante F.O."/>
            <person name="Brasileiro-Vidal A.C."/>
            <person name="Benko-Iseppon A.M."/>
        </authorList>
    </citation>
    <scope>NUCLEOTIDE SEQUENCE [LARGE SCALE GENOMIC DNA]</scope>
    <source>
        <tissue evidence="1">Leaves</tissue>
    </source>
</reference>
<feature type="non-terminal residue" evidence="1">
    <location>
        <position position="1"/>
    </location>
</feature>